<keyword evidence="5" id="KW-1185">Reference proteome</keyword>
<dbReference type="InterPro" id="IPR002052">
    <property type="entry name" value="DNA_methylase_N6_adenine_CS"/>
</dbReference>
<dbReference type="PIRSF" id="PIRSF004553">
    <property type="entry name" value="CHP00095"/>
    <property type="match status" value="1"/>
</dbReference>
<gene>
    <name evidence="4" type="ORF">SAMN05444126_10223</name>
</gene>
<feature type="region of interest" description="Disordered" evidence="3">
    <location>
        <begin position="1"/>
        <end position="22"/>
    </location>
</feature>
<dbReference type="SUPFAM" id="SSF53335">
    <property type="entry name" value="S-adenosyl-L-methionine-dependent methyltransferases"/>
    <property type="match status" value="1"/>
</dbReference>
<dbReference type="PROSITE" id="PS00092">
    <property type="entry name" value="N6_MTASE"/>
    <property type="match status" value="1"/>
</dbReference>
<dbReference type="CDD" id="cd02440">
    <property type="entry name" value="AdoMet_MTases"/>
    <property type="match status" value="1"/>
</dbReference>
<proteinExistence type="predicted"/>
<dbReference type="NCBIfam" id="TIGR00095">
    <property type="entry name" value="16S rRNA (guanine(966)-N(2))-methyltransferase RsmD"/>
    <property type="match status" value="1"/>
</dbReference>
<dbReference type="AlphaFoldDB" id="A0A1H9PT26"/>
<name>A0A1H9PT26_9BACI</name>
<dbReference type="OrthoDB" id="9803017at2"/>
<dbReference type="Gene3D" id="3.40.50.150">
    <property type="entry name" value="Vaccinia Virus protein VP39"/>
    <property type="match status" value="1"/>
</dbReference>
<protein>
    <submittedName>
        <fullName evidence="4">16S rRNA (Guanine(966)-N(2))-methyltransferase RsmD</fullName>
    </submittedName>
</protein>
<sequence length="186" mass="20726">MRVISGERKGMRLKSVAGQGTRPTSDRVREALFNMIGPYFNGGRILDLFSGSGALSIEALSRGIDEALLVEIDKSAIKTIRENIEQAQYKSKCTVYKTDAKAALNKVGKNGEQFDIVFLDPPYNADELPSLLDLIDSNNLLSERGWIVCEHEKGLDLPDRAVTFARKRTQNYGNTSVTIFRRIEAK</sequence>
<dbReference type="InterPro" id="IPR004398">
    <property type="entry name" value="RNA_MeTrfase_RsmD"/>
</dbReference>
<dbReference type="InterPro" id="IPR029063">
    <property type="entry name" value="SAM-dependent_MTases_sf"/>
</dbReference>
<evidence type="ECO:0000256" key="2">
    <source>
        <dbReference type="ARBA" id="ARBA00022679"/>
    </source>
</evidence>
<dbReference type="GO" id="GO:0031167">
    <property type="term" value="P:rRNA methylation"/>
    <property type="evidence" value="ECO:0007669"/>
    <property type="project" value="InterPro"/>
</dbReference>
<feature type="compositionally biased region" description="Basic and acidic residues" evidence="3">
    <location>
        <begin position="1"/>
        <end position="10"/>
    </location>
</feature>
<dbReference type="STRING" id="1464123.SAMN05444126_10223"/>
<dbReference type="EMBL" id="FOGV01000002">
    <property type="protein sequence ID" value="SER51374.1"/>
    <property type="molecule type" value="Genomic_DNA"/>
</dbReference>
<keyword evidence="1" id="KW-0489">Methyltransferase</keyword>
<dbReference type="GO" id="GO:0003676">
    <property type="term" value="F:nucleic acid binding"/>
    <property type="evidence" value="ECO:0007669"/>
    <property type="project" value="InterPro"/>
</dbReference>
<evidence type="ECO:0000313" key="5">
    <source>
        <dbReference type="Proteomes" id="UP000199318"/>
    </source>
</evidence>
<dbReference type="GO" id="GO:0008168">
    <property type="term" value="F:methyltransferase activity"/>
    <property type="evidence" value="ECO:0007669"/>
    <property type="project" value="UniProtKB-KW"/>
</dbReference>
<dbReference type="PANTHER" id="PTHR43542:SF1">
    <property type="entry name" value="METHYLTRANSFERASE"/>
    <property type="match status" value="1"/>
</dbReference>
<evidence type="ECO:0000256" key="1">
    <source>
        <dbReference type="ARBA" id="ARBA00022603"/>
    </source>
</evidence>
<dbReference type="RefSeq" id="WP_093071702.1">
    <property type="nucleotide sequence ID" value="NZ_FOGV01000002.1"/>
</dbReference>
<reference evidence="5" key="1">
    <citation type="submission" date="2016-10" db="EMBL/GenBank/DDBJ databases">
        <authorList>
            <person name="de Groot N.N."/>
        </authorList>
    </citation>
    <scope>NUCLEOTIDE SEQUENCE [LARGE SCALE GENOMIC DNA]</scope>
    <source>
        <strain evidence="5">10nlg</strain>
    </source>
</reference>
<comment type="caution">
    <text evidence="4">The sequence shown here is derived from an EMBL/GenBank/DDBJ whole genome shotgun (WGS) entry which is preliminary data.</text>
</comment>
<dbReference type="Pfam" id="PF03602">
    <property type="entry name" value="Cons_hypoth95"/>
    <property type="match status" value="1"/>
</dbReference>
<dbReference type="Proteomes" id="UP000199318">
    <property type="component" value="Unassembled WGS sequence"/>
</dbReference>
<organism evidence="4 5">
    <name type="scientific">Salisediminibacterium halotolerans</name>
    <dbReference type="NCBI Taxonomy" id="517425"/>
    <lineage>
        <taxon>Bacteria</taxon>
        <taxon>Bacillati</taxon>
        <taxon>Bacillota</taxon>
        <taxon>Bacilli</taxon>
        <taxon>Bacillales</taxon>
        <taxon>Bacillaceae</taxon>
        <taxon>Salisediminibacterium</taxon>
    </lineage>
</organism>
<evidence type="ECO:0000256" key="3">
    <source>
        <dbReference type="SAM" id="MobiDB-lite"/>
    </source>
</evidence>
<evidence type="ECO:0000313" key="4">
    <source>
        <dbReference type="EMBL" id="SER51374.1"/>
    </source>
</evidence>
<keyword evidence="2" id="KW-0808">Transferase</keyword>
<accession>A0A1H9PT26</accession>
<dbReference type="PANTHER" id="PTHR43542">
    <property type="entry name" value="METHYLTRANSFERASE"/>
    <property type="match status" value="1"/>
</dbReference>